<name>A0A1G6ZMB0_9RHOB</name>
<dbReference type="EMBL" id="FNAT01000001">
    <property type="protein sequence ID" value="SDE03660.1"/>
    <property type="molecule type" value="Genomic_DNA"/>
</dbReference>
<accession>A0A1G6ZMB0</accession>
<feature type="transmembrane region" description="Helical" evidence="1">
    <location>
        <begin position="54"/>
        <end position="75"/>
    </location>
</feature>
<keyword evidence="1" id="KW-1133">Transmembrane helix</keyword>
<dbReference type="STRING" id="521013.SAMN04488567_0595"/>
<evidence type="ECO:0000256" key="1">
    <source>
        <dbReference type="SAM" id="Phobius"/>
    </source>
</evidence>
<evidence type="ECO:0000313" key="3">
    <source>
        <dbReference type="Proteomes" id="UP000198922"/>
    </source>
</evidence>
<keyword evidence="1" id="KW-0472">Membrane</keyword>
<evidence type="ECO:0000313" key="2">
    <source>
        <dbReference type="EMBL" id="SDE03660.1"/>
    </source>
</evidence>
<sequence length="95" mass="10609">MRGPEPRPLFLVRASYRRRRLRDAARLAPAAAALLWTLPLIWPRGETRISVVLVYLFVVWGLSVAVAALMARALLRADAAEPGPRDAPDEREPPE</sequence>
<dbReference type="Proteomes" id="UP000198922">
    <property type="component" value="Unassembled WGS sequence"/>
</dbReference>
<protein>
    <submittedName>
        <fullName evidence="2">Uncharacterized protein</fullName>
    </submittedName>
</protein>
<keyword evidence="3" id="KW-1185">Reference proteome</keyword>
<gene>
    <name evidence="2" type="ORF">SAMN04488567_0595</name>
</gene>
<proteinExistence type="predicted"/>
<organism evidence="2 3">
    <name type="scientific">Limimaricola pyoseonensis</name>
    <dbReference type="NCBI Taxonomy" id="521013"/>
    <lineage>
        <taxon>Bacteria</taxon>
        <taxon>Pseudomonadati</taxon>
        <taxon>Pseudomonadota</taxon>
        <taxon>Alphaproteobacteria</taxon>
        <taxon>Rhodobacterales</taxon>
        <taxon>Paracoccaceae</taxon>
        <taxon>Limimaricola</taxon>
    </lineage>
</organism>
<keyword evidence="1" id="KW-0812">Transmembrane</keyword>
<feature type="transmembrane region" description="Helical" evidence="1">
    <location>
        <begin position="24"/>
        <end position="42"/>
    </location>
</feature>
<dbReference type="RefSeq" id="WP_090109214.1">
    <property type="nucleotide sequence ID" value="NZ_FNAT01000001.1"/>
</dbReference>
<reference evidence="3" key="1">
    <citation type="submission" date="2016-10" db="EMBL/GenBank/DDBJ databases">
        <authorList>
            <person name="Varghese N."/>
            <person name="Submissions S."/>
        </authorList>
    </citation>
    <scope>NUCLEOTIDE SEQUENCE [LARGE SCALE GENOMIC DNA]</scope>
    <source>
        <strain evidence="3">DSM 21424</strain>
    </source>
</reference>
<dbReference type="AlphaFoldDB" id="A0A1G6ZMB0"/>